<dbReference type="Proteomes" id="UP000290560">
    <property type="component" value="Unassembled WGS sequence"/>
</dbReference>
<dbReference type="AlphaFoldDB" id="A0A445MD57"/>
<gene>
    <name evidence="1" type="ORF">BHM03_00010737</name>
</gene>
<proteinExistence type="predicted"/>
<name>A0A445MD57_ENSVE</name>
<protein>
    <submittedName>
        <fullName evidence="1">Uncharacterized protein</fullName>
    </submittedName>
</protein>
<sequence length="72" mass="8241">VVVCSVVAAFATGVASRTGNRLLVQRYPYSRWVPVDTTPTYKWFAHGHLAYRHRLTGKRLLCSLVRMSLLHR</sequence>
<feature type="non-terminal residue" evidence="1">
    <location>
        <position position="1"/>
    </location>
</feature>
<evidence type="ECO:0000313" key="1">
    <source>
        <dbReference type="EMBL" id="RZR72139.1"/>
    </source>
</evidence>
<dbReference type="EMBL" id="KV875634">
    <property type="protein sequence ID" value="RZR72139.1"/>
    <property type="molecule type" value="Genomic_DNA"/>
</dbReference>
<reference evidence="1" key="1">
    <citation type="journal article" date="2018" name="Data Brief">
        <title>Genome sequence data from 17 accessions of Ensete ventricosum, a staple food crop for millions in Ethiopia.</title>
        <authorList>
            <person name="Yemataw Z."/>
            <person name="Muzemil S."/>
            <person name="Ambachew D."/>
            <person name="Tripathi L."/>
            <person name="Tesfaye K."/>
            <person name="Chala A."/>
            <person name="Farbos A."/>
            <person name="O'Neill P."/>
            <person name="Moore K."/>
            <person name="Grant M."/>
            <person name="Studholme D.J."/>
        </authorList>
    </citation>
    <scope>NUCLEOTIDE SEQUENCE [LARGE SCALE GENOMIC DNA]</scope>
    <source>
        <tissue evidence="1">Leaf</tissue>
    </source>
</reference>
<organism evidence="1">
    <name type="scientific">Ensete ventricosum</name>
    <name type="common">Abyssinian banana</name>
    <name type="synonym">Musa ensete</name>
    <dbReference type="NCBI Taxonomy" id="4639"/>
    <lineage>
        <taxon>Eukaryota</taxon>
        <taxon>Viridiplantae</taxon>
        <taxon>Streptophyta</taxon>
        <taxon>Embryophyta</taxon>
        <taxon>Tracheophyta</taxon>
        <taxon>Spermatophyta</taxon>
        <taxon>Magnoliopsida</taxon>
        <taxon>Liliopsida</taxon>
        <taxon>Zingiberales</taxon>
        <taxon>Musaceae</taxon>
        <taxon>Ensete</taxon>
    </lineage>
</organism>
<accession>A0A445MD57</accession>